<protein>
    <recommendedName>
        <fullName evidence="4 5">Tyrosinase copper-binding domain-containing protein</fullName>
    </recommendedName>
</protein>
<dbReference type="PROSITE" id="PS00498">
    <property type="entry name" value="TYROSINASE_2"/>
    <property type="match status" value="1"/>
</dbReference>
<keyword evidence="2" id="KW-0186">Copper</keyword>
<dbReference type="InterPro" id="IPR008922">
    <property type="entry name" value="Di-copper_centre_dom_sf"/>
</dbReference>
<feature type="domain" description="Tyrosinase copper-binding" evidence="5">
    <location>
        <begin position="239"/>
        <end position="250"/>
    </location>
</feature>
<dbReference type="OrthoDB" id="6132182at2759"/>
<dbReference type="InterPro" id="IPR002227">
    <property type="entry name" value="Tyrosinase_Cu-bd"/>
</dbReference>
<dbReference type="EMBL" id="JAGPNK010000009">
    <property type="protein sequence ID" value="KAH7313855.1"/>
    <property type="molecule type" value="Genomic_DNA"/>
</dbReference>
<dbReference type="Gene3D" id="1.10.1280.10">
    <property type="entry name" value="Di-copper center containing domain from catechol oxidase"/>
    <property type="match status" value="1"/>
</dbReference>
<accession>A0A8K0SSN8</accession>
<dbReference type="GO" id="GO:0016491">
    <property type="term" value="F:oxidoreductase activity"/>
    <property type="evidence" value="ECO:0007669"/>
    <property type="project" value="InterPro"/>
</dbReference>
<dbReference type="Pfam" id="PF00264">
    <property type="entry name" value="Tyrosinase"/>
    <property type="match status" value="1"/>
</dbReference>
<sequence>MRASTLLFPGLCAAASLPRSCNASTCTSPSKRIEWRSLDEATQKAYTDAVMCMTKKQSQPSLGLSTTLYDDFPYIHFNLDRDIHFVASFLPWHRYFVHLYEVQLRECGYTGPMSYWDWTLDVPDVPSSSIWDPVTGFGGNGQVPEPDSSLKCVADGPFKDLRPSYFGDAYEPHCLGRSFNNGTAEPGDMFQSIYTPAAVQEILEASDYNDFRIKLESGPHGAIHSAIGGDMSPATSPNDPIFFLHHGQIDRLWWLWQQIEPEVRNKDFSGNRYQDDETVQAALDDYMSFFGMADGIMVAEVMTTQNDLLCYTY</sequence>
<keyword evidence="7" id="KW-1185">Reference proteome</keyword>
<proteinExistence type="predicted"/>
<dbReference type="PANTHER" id="PTHR11474:SF126">
    <property type="entry name" value="TYROSINASE-LIKE PROTEIN TYR-1-RELATED"/>
    <property type="match status" value="1"/>
</dbReference>
<dbReference type="AlphaFoldDB" id="A0A8K0SSN8"/>
<name>A0A8K0SSN8_9HYPO</name>
<evidence type="ECO:0000256" key="2">
    <source>
        <dbReference type="ARBA" id="ARBA00023008"/>
    </source>
</evidence>
<feature type="signal peptide" evidence="3">
    <location>
        <begin position="1"/>
        <end position="23"/>
    </location>
</feature>
<keyword evidence="3" id="KW-0732">Signal</keyword>
<dbReference type="Proteomes" id="UP000813444">
    <property type="component" value="Unassembled WGS sequence"/>
</dbReference>
<feature type="chain" id="PRO_5035434290" description="Tyrosinase copper-binding domain-containing protein" evidence="3">
    <location>
        <begin position="24"/>
        <end position="313"/>
    </location>
</feature>
<dbReference type="PANTHER" id="PTHR11474">
    <property type="entry name" value="TYROSINASE FAMILY MEMBER"/>
    <property type="match status" value="1"/>
</dbReference>
<evidence type="ECO:0000256" key="1">
    <source>
        <dbReference type="ARBA" id="ARBA00022723"/>
    </source>
</evidence>
<keyword evidence="1" id="KW-0479">Metal-binding</keyword>
<organism evidence="6 7">
    <name type="scientific">Stachybotrys elegans</name>
    <dbReference type="NCBI Taxonomy" id="80388"/>
    <lineage>
        <taxon>Eukaryota</taxon>
        <taxon>Fungi</taxon>
        <taxon>Dikarya</taxon>
        <taxon>Ascomycota</taxon>
        <taxon>Pezizomycotina</taxon>
        <taxon>Sordariomycetes</taxon>
        <taxon>Hypocreomycetidae</taxon>
        <taxon>Hypocreales</taxon>
        <taxon>Stachybotryaceae</taxon>
        <taxon>Stachybotrys</taxon>
    </lineage>
</organism>
<reference evidence="6" key="1">
    <citation type="journal article" date="2021" name="Nat. Commun.">
        <title>Genetic determinants of endophytism in the Arabidopsis root mycobiome.</title>
        <authorList>
            <person name="Mesny F."/>
            <person name="Miyauchi S."/>
            <person name="Thiergart T."/>
            <person name="Pickel B."/>
            <person name="Atanasova L."/>
            <person name="Karlsson M."/>
            <person name="Huettel B."/>
            <person name="Barry K.W."/>
            <person name="Haridas S."/>
            <person name="Chen C."/>
            <person name="Bauer D."/>
            <person name="Andreopoulos W."/>
            <person name="Pangilinan J."/>
            <person name="LaButti K."/>
            <person name="Riley R."/>
            <person name="Lipzen A."/>
            <person name="Clum A."/>
            <person name="Drula E."/>
            <person name="Henrissat B."/>
            <person name="Kohler A."/>
            <person name="Grigoriev I.V."/>
            <person name="Martin F.M."/>
            <person name="Hacquard S."/>
        </authorList>
    </citation>
    <scope>NUCLEOTIDE SEQUENCE</scope>
    <source>
        <strain evidence="6">MPI-CAGE-CH-0235</strain>
    </source>
</reference>
<feature type="domain" description="Tyrosinase copper-binding" evidence="4">
    <location>
        <begin position="84"/>
        <end position="101"/>
    </location>
</feature>
<dbReference type="InterPro" id="IPR050316">
    <property type="entry name" value="Tyrosinase/Hemocyanin"/>
</dbReference>
<evidence type="ECO:0000313" key="6">
    <source>
        <dbReference type="EMBL" id="KAH7313855.1"/>
    </source>
</evidence>
<evidence type="ECO:0000256" key="3">
    <source>
        <dbReference type="SAM" id="SignalP"/>
    </source>
</evidence>
<dbReference type="PRINTS" id="PR00092">
    <property type="entry name" value="TYROSINASE"/>
</dbReference>
<dbReference type="GO" id="GO:0046872">
    <property type="term" value="F:metal ion binding"/>
    <property type="evidence" value="ECO:0007669"/>
    <property type="project" value="UniProtKB-KW"/>
</dbReference>
<dbReference type="SUPFAM" id="SSF48056">
    <property type="entry name" value="Di-copper centre-containing domain"/>
    <property type="match status" value="1"/>
</dbReference>
<evidence type="ECO:0000259" key="4">
    <source>
        <dbReference type="PROSITE" id="PS00497"/>
    </source>
</evidence>
<dbReference type="PROSITE" id="PS00497">
    <property type="entry name" value="TYROSINASE_1"/>
    <property type="match status" value="1"/>
</dbReference>
<gene>
    <name evidence="6" type="ORF">B0I35DRAFT_480502</name>
</gene>
<evidence type="ECO:0000259" key="5">
    <source>
        <dbReference type="PROSITE" id="PS00498"/>
    </source>
</evidence>
<comment type="caution">
    <text evidence="6">The sequence shown here is derived from an EMBL/GenBank/DDBJ whole genome shotgun (WGS) entry which is preliminary data.</text>
</comment>
<evidence type="ECO:0000313" key="7">
    <source>
        <dbReference type="Proteomes" id="UP000813444"/>
    </source>
</evidence>